<accession>A0A3N3ZSK0</accession>
<dbReference type="RefSeq" id="WP_123825546.1">
    <property type="nucleotide sequence ID" value="NZ_RKMF01000011.1"/>
</dbReference>
<proteinExistence type="predicted"/>
<feature type="region of interest" description="Disordered" evidence="1">
    <location>
        <begin position="260"/>
        <end position="280"/>
    </location>
</feature>
<feature type="compositionally biased region" description="Acidic residues" evidence="1">
    <location>
        <begin position="553"/>
        <end position="567"/>
    </location>
</feature>
<keyword evidence="4" id="KW-1185">Reference proteome</keyword>
<name>A0A3N3ZSK0_9MICC</name>
<dbReference type="AlphaFoldDB" id="A0A3N3ZSK0"/>
<dbReference type="OrthoDB" id="3177877at2"/>
<feature type="region of interest" description="Disordered" evidence="1">
    <location>
        <begin position="537"/>
        <end position="568"/>
    </location>
</feature>
<dbReference type="SUPFAM" id="SSF52540">
    <property type="entry name" value="P-loop containing nucleoside triphosphate hydrolases"/>
    <property type="match status" value="1"/>
</dbReference>
<dbReference type="PANTHER" id="PTHR41259">
    <property type="entry name" value="DOUBLE-STRAND BREAK REPAIR RAD50 ATPASE, PUTATIVE-RELATED"/>
    <property type="match status" value="1"/>
</dbReference>
<dbReference type="Gene3D" id="3.40.50.300">
    <property type="entry name" value="P-loop containing nucleotide triphosphate hydrolases"/>
    <property type="match status" value="2"/>
</dbReference>
<evidence type="ECO:0000256" key="1">
    <source>
        <dbReference type="SAM" id="MobiDB-lite"/>
    </source>
</evidence>
<organism evidence="3 4">
    <name type="scientific">Kocuria soli</name>
    <dbReference type="NCBI Taxonomy" id="2485125"/>
    <lineage>
        <taxon>Bacteria</taxon>
        <taxon>Bacillati</taxon>
        <taxon>Actinomycetota</taxon>
        <taxon>Actinomycetes</taxon>
        <taxon>Micrococcales</taxon>
        <taxon>Micrococcaceae</taxon>
        <taxon>Kocuria</taxon>
    </lineage>
</organism>
<dbReference type="Pfam" id="PF13514">
    <property type="entry name" value="AAA_27"/>
    <property type="match status" value="1"/>
</dbReference>
<dbReference type="PANTHER" id="PTHR41259:SF1">
    <property type="entry name" value="DOUBLE-STRAND BREAK REPAIR RAD50 ATPASE, PUTATIVE-RELATED"/>
    <property type="match status" value="1"/>
</dbReference>
<feature type="compositionally biased region" description="Low complexity" evidence="1">
    <location>
        <begin position="542"/>
        <end position="552"/>
    </location>
</feature>
<dbReference type="Proteomes" id="UP000270616">
    <property type="component" value="Unassembled WGS sequence"/>
</dbReference>
<dbReference type="EMBL" id="RKMF01000011">
    <property type="protein sequence ID" value="ROZ62686.1"/>
    <property type="molecule type" value="Genomic_DNA"/>
</dbReference>
<comment type="caution">
    <text evidence="3">The sequence shown here is derived from an EMBL/GenBank/DDBJ whole genome shotgun (WGS) entry which is preliminary data.</text>
</comment>
<evidence type="ECO:0000313" key="4">
    <source>
        <dbReference type="Proteomes" id="UP000270616"/>
    </source>
</evidence>
<protein>
    <recommendedName>
        <fullName evidence="2">YhaN AAA domain-containing protein</fullName>
    </recommendedName>
</protein>
<dbReference type="InterPro" id="IPR038734">
    <property type="entry name" value="YhaN_AAA"/>
</dbReference>
<feature type="compositionally biased region" description="Low complexity" evidence="1">
    <location>
        <begin position="268"/>
        <end position="278"/>
    </location>
</feature>
<evidence type="ECO:0000313" key="3">
    <source>
        <dbReference type="EMBL" id="ROZ62686.1"/>
    </source>
</evidence>
<sequence length="883" mass="97052">MKLHRLNLENFKGVTHRQIEFPETGVSVIQGPNEAGKTSTIQALDLLLTTLPDSKKAVVKSARPEGQDVPVTVEAEFTVAEHRVRYRKQWLKNPGADLEFVAGPRRGERATGREAHAAVDDLLALTDRTLWNTLRLLQSDALSNDFAGSSALRKALEAAGGEVADDAGSMSLVQAARAERDLYFTTTGQEKSDTKRLREAHGAATTAYRKAQADLDAVTGLVDDFDRKDRLARSAQVSHDRALEDFRAAERAAEEVEHLDRRRHEAHAASSSAGAAHQRATELLQERENLRDRAERTAEKLQELETSLEAAQEAADQATTSTRAAEATVHQAREDLDRARNDLDLAQKAQRRTRDQARWADLTALVKQLDDLTAREAALDDHVPARVTPELLEQLERAHRAADLARTQLESASARMTVTALGDPPEMALDGQPLHLSLGESTEQAVTEDVTLELPGRLRVQISPEQGLAQRRAAVQRAQEDVDRLLGQAAVDSLEAARTALEAQTRHERAVTEAVQQRRLLLNGREETRLRSELATLTSRLESTSASTSDAADGTEDTTEREDDTAGLDERLDRAEALAGDARQALTAAENRADLCRTAETKAAAQLNSIRTDHSSQTLLLRDQESQLQQARAAVSDEALENDQDQKAAALEQATALVDALEHQWISSEAQAVLDRMSAYEARVSNTRRSLERARTERTLVQGNLEATDRDSRQRTYDQAATALRQVTQELNTQVRRAAAAKLLAETLEAAQLQAHRRYNAPFRARLEQLGHTVFGSTFRVELSDDLVITRRFLDGTWLSVDSLSTGAREQLDVLVRLAIAMLVDPMDGVPVIFDDALGHTDPERLISLSTALRAAGDHAQVIVLTAMPDRFASIPGATVIDV</sequence>
<gene>
    <name evidence="3" type="ORF">EDL96_09485</name>
</gene>
<feature type="domain" description="YhaN AAA" evidence="2">
    <location>
        <begin position="1"/>
        <end position="143"/>
    </location>
</feature>
<dbReference type="InterPro" id="IPR027417">
    <property type="entry name" value="P-loop_NTPase"/>
</dbReference>
<evidence type="ECO:0000259" key="2">
    <source>
        <dbReference type="Pfam" id="PF13514"/>
    </source>
</evidence>
<reference evidence="3 4" key="1">
    <citation type="submission" date="2018-10" db="EMBL/GenBank/DDBJ databases">
        <title>Kocuria sp. M5W7-7, whole genome shotgun sequence.</title>
        <authorList>
            <person name="Tuo L."/>
        </authorList>
    </citation>
    <scope>NUCLEOTIDE SEQUENCE [LARGE SCALE GENOMIC DNA]</scope>
    <source>
        <strain evidence="3 4">M5W7-7</strain>
    </source>
</reference>